<dbReference type="AlphaFoldDB" id="A0A843BHB5"/>
<dbReference type="EMBL" id="JABBCQ020000041">
    <property type="protein sequence ID" value="MBI1627069.1"/>
    <property type="molecule type" value="Genomic_DNA"/>
</dbReference>
<reference evidence="2" key="1">
    <citation type="submission" date="2020-12" db="EMBL/GenBank/DDBJ databases">
        <title>Comamonas sp. nov., isolated from stream water.</title>
        <authorList>
            <person name="Park K.-H."/>
        </authorList>
    </citation>
    <scope>NUCLEOTIDE SEQUENCE</scope>
    <source>
        <strain evidence="2">EJ-4</strain>
    </source>
</reference>
<evidence type="ECO:0000313" key="3">
    <source>
        <dbReference type="Proteomes" id="UP000530032"/>
    </source>
</evidence>
<sequence>MAGIDDTITTLEQKLKQAKAKKQQIEARKRAIETKAKRAADTRRKVLVGAVILAKVESGTWPKDKLLAMLDAALTRDDDRALFELPQLKQDSAQTNP</sequence>
<keyword evidence="1" id="KW-0175">Coiled coil</keyword>
<comment type="caution">
    <text evidence="2">The sequence shown here is derived from an EMBL/GenBank/DDBJ whole genome shotgun (WGS) entry which is preliminary data.</text>
</comment>
<accession>A0A843BHB5</accession>
<keyword evidence="3" id="KW-1185">Reference proteome</keyword>
<protein>
    <submittedName>
        <fullName evidence="2">Mobilization protein</fullName>
    </submittedName>
</protein>
<dbReference type="RefSeq" id="WP_198462409.1">
    <property type="nucleotide sequence ID" value="NZ_JABBCQ020000041.1"/>
</dbReference>
<evidence type="ECO:0000256" key="1">
    <source>
        <dbReference type="SAM" id="Coils"/>
    </source>
</evidence>
<feature type="coiled-coil region" evidence="1">
    <location>
        <begin position="1"/>
        <end position="42"/>
    </location>
</feature>
<gene>
    <name evidence="2" type="ORF">HF327_021630</name>
</gene>
<name>A0A843BHB5_9BURK</name>
<organism evidence="2 3">
    <name type="scientific">Comamonas suwonensis</name>
    <dbReference type="NCBI Taxonomy" id="2606214"/>
    <lineage>
        <taxon>Bacteria</taxon>
        <taxon>Pseudomonadati</taxon>
        <taxon>Pseudomonadota</taxon>
        <taxon>Betaproteobacteria</taxon>
        <taxon>Burkholderiales</taxon>
        <taxon>Comamonadaceae</taxon>
        <taxon>Comamonas</taxon>
    </lineage>
</organism>
<proteinExistence type="predicted"/>
<evidence type="ECO:0000313" key="2">
    <source>
        <dbReference type="EMBL" id="MBI1627069.1"/>
    </source>
</evidence>
<dbReference type="Proteomes" id="UP000530032">
    <property type="component" value="Unassembled WGS sequence"/>
</dbReference>